<proteinExistence type="predicted"/>
<feature type="compositionally biased region" description="Polar residues" evidence="1">
    <location>
        <begin position="29"/>
        <end position="57"/>
    </location>
</feature>
<feature type="compositionally biased region" description="Low complexity" evidence="1">
    <location>
        <begin position="164"/>
        <end position="173"/>
    </location>
</feature>
<feature type="compositionally biased region" description="Polar residues" evidence="1">
    <location>
        <begin position="85"/>
        <end position="96"/>
    </location>
</feature>
<feature type="region of interest" description="Disordered" evidence="1">
    <location>
        <begin position="121"/>
        <end position="146"/>
    </location>
</feature>
<keyword evidence="3" id="KW-1185">Reference proteome</keyword>
<feature type="compositionally biased region" description="Low complexity" evidence="1">
    <location>
        <begin position="58"/>
        <end position="76"/>
    </location>
</feature>
<dbReference type="RefSeq" id="XP_018003402.1">
    <property type="nucleotide sequence ID" value="XM_018147075.1"/>
</dbReference>
<dbReference type="OrthoDB" id="5598843at2759"/>
<feature type="region of interest" description="Disordered" evidence="1">
    <location>
        <begin position="161"/>
        <end position="182"/>
    </location>
</feature>
<dbReference type="VEuPathDB" id="FungiDB:AB675_6761"/>
<dbReference type="AlphaFoldDB" id="A0A0N0NQ94"/>
<gene>
    <name evidence="2" type="ORF">AB675_6761</name>
</gene>
<evidence type="ECO:0000256" key="1">
    <source>
        <dbReference type="SAM" id="MobiDB-lite"/>
    </source>
</evidence>
<evidence type="ECO:0000313" key="2">
    <source>
        <dbReference type="EMBL" id="KPI43439.1"/>
    </source>
</evidence>
<accession>A0A0N0NQ94</accession>
<dbReference type="STRING" id="1664694.A0A0N0NQ94"/>
<reference evidence="2 3" key="1">
    <citation type="submission" date="2015-06" db="EMBL/GenBank/DDBJ databases">
        <title>Draft genome of the ant-associated black yeast Phialophora attae CBS 131958.</title>
        <authorList>
            <person name="Moreno L.F."/>
            <person name="Stielow B.J."/>
            <person name="de Hoog S."/>
            <person name="Vicente V.A."/>
            <person name="Weiss V.A."/>
            <person name="de Vries M."/>
            <person name="Cruz L.M."/>
            <person name="Souza E.M."/>
        </authorList>
    </citation>
    <scope>NUCLEOTIDE SEQUENCE [LARGE SCALE GENOMIC DNA]</scope>
    <source>
        <strain evidence="2 3">CBS 131958</strain>
    </source>
</reference>
<dbReference type="EMBL" id="LFJN01000005">
    <property type="protein sequence ID" value="KPI43439.1"/>
    <property type="molecule type" value="Genomic_DNA"/>
</dbReference>
<feature type="region of interest" description="Disordered" evidence="1">
    <location>
        <begin position="1"/>
        <end position="104"/>
    </location>
</feature>
<protein>
    <submittedName>
        <fullName evidence="2">Uncharacterized protein</fullName>
    </submittedName>
</protein>
<name>A0A0N0NQ94_9EURO</name>
<evidence type="ECO:0000313" key="3">
    <source>
        <dbReference type="Proteomes" id="UP000038010"/>
    </source>
</evidence>
<sequence length="182" mass="19823">MDGSTKYIPPHSSRGGRRGYDSIRGGGQRNVTPNRDASAQQNRRGGKLQTQPNVARTPSQQQLPPQQSQSPSVQQAPTPPKPAESRSQNGPPTQLVAQELPPYDFNRTEVQSLLEQSTVDNIPTYKPKTGVESAKSGNPWAAKPGMMANNKDFWLELRCQITTSQKQQQQSPQPSGPPARGG</sequence>
<organism evidence="2 3">
    <name type="scientific">Cyphellophora attinorum</name>
    <dbReference type="NCBI Taxonomy" id="1664694"/>
    <lineage>
        <taxon>Eukaryota</taxon>
        <taxon>Fungi</taxon>
        <taxon>Dikarya</taxon>
        <taxon>Ascomycota</taxon>
        <taxon>Pezizomycotina</taxon>
        <taxon>Eurotiomycetes</taxon>
        <taxon>Chaetothyriomycetidae</taxon>
        <taxon>Chaetothyriales</taxon>
        <taxon>Cyphellophoraceae</taxon>
        <taxon>Cyphellophora</taxon>
    </lineage>
</organism>
<dbReference type="Proteomes" id="UP000038010">
    <property type="component" value="Unassembled WGS sequence"/>
</dbReference>
<dbReference type="GeneID" id="28738955"/>
<comment type="caution">
    <text evidence="2">The sequence shown here is derived from an EMBL/GenBank/DDBJ whole genome shotgun (WGS) entry which is preliminary data.</text>
</comment>